<feature type="non-terminal residue" evidence="2">
    <location>
        <position position="424"/>
    </location>
</feature>
<organism evidence="2 3">
    <name type="scientific">Trichostrongylus colubriformis</name>
    <name type="common">Black scour worm</name>
    <dbReference type="NCBI Taxonomy" id="6319"/>
    <lineage>
        <taxon>Eukaryota</taxon>
        <taxon>Metazoa</taxon>
        <taxon>Ecdysozoa</taxon>
        <taxon>Nematoda</taxon>
        <taxon>Chromadorea</taxon>
        <taxon>Rhabditida</taxon>
        <taxon>Rhabditina</taxon>
        <taxon>Rhabditomorpha</taxon>
        <taxon>Strongyloidea</taxon>
        <taxon>Trichostrongylidae</taxon>
        <taxon>Trichostrongylus</taxon>
    </lineage>
</organism>
<keyword evidence="3" id="KW-1185">Reference proteome</keyword>
<feature type="region of interest" description="Disordered" evidence="1">
    <location>
        <begin position="1"/>
        <end position="31"/>
    </location>
</feature>
<evidence type="ECO:0000256" key="1">
    <source>
        <dbReference type="SAM" id="MobiDB-lite"/>
    </source>
</evidence>
<sequence length="424" mass="46355">MDGHSPPPEPKVSPDNGSEAPSDPSCDSAVASGNLKASTLVVSSFGRDSAVATGIDTSPKQDEECPMDTSEEAVTGPFDEPMLFKPSITSVSEKAELPSSSHQRSSSVSSDTAVPTAASRLRKYRSDQHLPHSSDNGAVASMTASLQQLAVTPTASPSPPATKTPKATAGPPAKARRSASGRRQPPPQQDRSDRKRRTRQPKASDAPTSSSRPLTSSRGNASSSRSGRGRVSKRLLRQVPREQPPQVNTPQLPRSTPDGFTHYLIDSHPWARYVNPRPIRMLRDRTPRVISELDRDSYRQLPDSGYMSLGFNRSLFPQVTLREDRPPAEITFIELPHLEDAVLFREQSKRVIDDLLAGTYHDVEAFTWSHNSLSRAINQYGRLAGDTRVVDVCIRLCKSTAQSNPVYDVVSRMQLFEGVPRDSP</sequence>
<evidence type="ECO:0000313" key="3">
    <source>
        <dbReference type="Proteomes" id="UP001331761"/>
    </source>
</evidence>
<evidence type="ECO:0000313" key="2">
    <source>
        <dbReference type="EMBL" id="KAK5976737.1"/>
    </source>
</evidence>
<feature type="compositionally biased region" description="Low complexity" evidence="1">
    <location>
        <begin position="163"/>
        <end position="173"/>
    </location>
</feature>
<feature type="compositionally biased region" description="Polar residues" evidence="1">
    <location>
        <begin position="133"/>
        <end position="149"/>
    </location>
</feature>
<protein>
    <submittedName>
        <fullName evidence="2">Uncharacterized protein</fullName>
    </submittedName>
</protein>
<proteinExistence type="predicted"/>
<accession>A0AAN8FLZ5</accession>
<reference evidence="2 3" key="1">
    <citation type="submission" date="2019-10" db="EMBL/GenBank/DDBJ databases">
        <title>Assembly and Annotation for the nematode Trichostrongylus colubriformis.</title>
        <authorList>
            <person name="Martin J."/>
        </authorList>
    </citation>
    <scope>NUCLEOTIDE SEQUENCE [LARGE SCALE GENOMIC DNA]</scope>
    <source>
        <strain evidence="2">G859</strain>
        <tissue evidence="2">Whole worm</tissue>
    </source>
</reference>
<name>A0AAN8FLZ5_TRICO</name>
<feature type="compositionally biased region" description="Polar residues" evidence="1">
    <location>
        <begin position="245"/>
        <end position="254"/>
    </location>
</feature>
<feature type="compositionally biased region" description="Pro residues" evidence="1">
    <location>
        <begin position="1"/>
        <end position="11"/>
    </location>
</feature>
<dbReference type="Proteomes" id="UP001331761">
    <property type="component" value="Unassembled WGS sequence"/>
</dbReference>
<feature type="region of interest" description="Disordered" evidence="1">
    <location>
        <begin position="48"/>
        <end position="259"/>
    </location>
</feature>
<dbReference type="EMBL" id="WIXE01011452">
    <property type="protein sequence ID" value="KAK5976737.1"/>
    <property type="molecule type" value="Genomic_DNA"/>
</dbReference>
<dbReference type="AlphaFoldDB" id="A0AAN8FLZ5"/>
<feature type="compositionally biased region" description="Basic residues" evidence="1">
    <location>
        <begin position="227"/>
        <end position="236"/>
    </location>
</feature>
<feature type="compositionally biased region" description="Low complexity" evidence="1">
    <location>
        <begin position="207"/>
        <end position="226"/>
    </location>
</feature>
<comment type="caution">
    <text evidence="2">The sequence shown here is derived from an EMBL/GenBank/DDBJ whole genome shotgun (WGS) entry which is preliminary data.</text>
</comment>
<gene>
    <name evidence="2" type="ORF">GCK32_021987</name>
</gene>
<feature type="compositionally biased region" description="Low complexity" evidence="1">
    <location>
        <begin position="99"/>
        <end position="110"/>
    </location>
</feature>